<accession>A0AAE9Y3R7</accession>
<dbReference type="Gene3D" id="3.30.750.70">
    <property type="entry name" value="4-hydroxybutyrate coenzyme like domains"/>
    <property type="match status" value="1"/>
</dbReference>
<name>A0AAE9Y3R7_9ACTN</name>
<protein>
    <submittedName>
        <fullName evidence="3">Acetyl-CoA hydrolase/transferase C-terminal domain-containing protein</fullName>
    </submittedName>
</protein>
<dbReference type="GO" id="GO:0006083">
    <property type="term" value="P:acetate metabolic process"/>
    <property type="evidence" value="ECO:0007669"/>
    <property type="project" value="InterPro"/>
</dbReference>
<feature type="region of interest" description="Disordered" evidence="1">
    <location>
        <begin position="1"/>
        <end position="21"/>
    </location>
</feature>
<dbReference type="RefSeq" id="WP_272735516.1">
    <property type="nucleotide sequence ID" value="NZ_CP116942.1"/>
</dbReference>
<organism evidence="3 4">
    <name type="scientific">Iamia majanohamensis</name>
    <dbReference type="NCBI Taxonomy" id="467976"/>
    <lineage>
        <taxon>Bacteria</taxon>
        <taxon>Bacillati</taxon>
        <taxon>Actinomycetota</taxon>
        <taxon>Acidimicrobiia</taxon>
        <taxon>Acidimicrobiales</taxon>
        <taxon>Iamiaceae</taxon>
        <taxon>Iamia</taxon>
    </lineage>
</organism>
<proteinExistence type="predicted"/>
<evidence type="ECO:0000256" key="1">
    <source>
        <dbReference type="SAM" id="MobiDB-lite"/>
    </source>
</evidence>
<dbReference type="Gene3D" id="3.40.1080.20">
    <property type="entry name" value="Acetyl-CoA hydrolase/transferase C-terminal domain"/>
    <property type="match status" value="1"/>
</dbReference>
<dbReference type="EMBL" id="CP116942">
    <property type="protein sequence ID" value="WCO65990.1"/>
    <property type="molecule type" value="Genomic_DNA"/>
</dbReference>
<evidence type="ECO:0000259" key="2">
    <source>
        <dbReference type="Pfam" id="PF13336"/>
    </source>
</evidence>
<dbReference type="InterPro" id="IPR046433">
    <property type="entry name" value="ActCoA_hydro"/>
</dbReference>
<dbReference type="GO" id="GO:0008775">
    <property type="term" value="F:acetate CoA-transferase activity"/>
    <property type="evidence" value="ECO:0007669"/>
    <property type="project" value="InterPro"/>
</dbReference>
<reference evidence="3" key="1">
    <citation type="submission" date="2023-01" db="EMBL/GenBank/DDBJ databases">
        <title>The diversity of Class Acidimicrobiia in South China Sea sediment environments and the proposal of Iamia marina sp. nov., a novel species of the genus Iamia.</title>
        <authorList>
            <person name="He Y."/>
            <person name="Tian X."/>
        </authorList>
    </citation>
    <scope>NUCLEOTIDE SEQUENCE</scope>
    <source>
        <strain evidence="3">DSM 19957</strain>
    </source>
</reference>
<dbReference type="InterPro" id="IPR037171">
    <property type="entry name" value="NagB/RpiA_transferase-like"/>
</dbReference>
<keyword evidence="3" id="KW-0378">Hydrolase</keyword>
<evidence type="ECO:0000313" key="4">
    <source>
        <dbReference type="Proteomes" id="UP001216390"/>
    </source>
</evidence>
<dbReference type="SUPFAM" id="SSF100950">
    <property type="entry name" value="NagB/RpiA/CoA transferase-like"/>
    <property type="match status" value="2"/>
</dbReference>
<sequence>MAPSTLTPEEAAGRLHPTDTLGIPLGPGQPSAFLHALGGRDDWVDLTIGGALLVDIYEVFLHPGVHHQSGFFGPAERFLIASGADIQFIPADFRRFAPVLERTRPRVMSTVAAAPDADGWCSLSLHAGATVAELGRAAADPDRVLLVEVNPGLPRTQGLGDHRHAVHVDQADILVESDRDPFVLDDVVPGPVAEEIAARVRPYVPDGATLQTGIGSIPSGVVGRLADGDGGDYGIHSEMFTTGLMHLHRSGKVTNARKGTYDGVSVTTFAAGTAELYEWLDGNDEVRFLPVDVVNSPEAIARNRNMVTVNGALLIDLFGQVVADTLDGHQFSGIGGHEDFVAASGLELEDRSLICLPSTAEHEGVAHSRIVRHLPPGTVVTTPRHQLDLVVTEHGVADLRGATVRERARSLAAIADPSVRDELREAAEGFG</sequence>
<keyword evidence="4" id="KW-1185">Reference proteome</keyword>
<dbReference type="InterPro" id="IPR038460">
    <property type="entry name" value="AcetylCoA_hyd_C_sf"/>
</dbReference>
<dbReference type="PANTHER" id="PTHR21432:SF20">
    <property type="entry name" value="ACETYL-COA HYDROLASE"/>
    <property type="match status" value="1"/>
</dbReference>
<dbReference type="InterPro" id="IPR026888">
    <property type="entry name" value="AcetylCoA_hyd_C"/>
</dbReference>
<dbReference type="PANTHER" id="PTHR21432">
    <property type="entry name" value="ACETYL-COA HYDROLASE-RELATED"/>
    <property type="match status" value="1"/>
</dbReference>
<dbReference type="Pfam" id="PF13336">
    <property type="entry name" value="AcetylCoA_hyd_C"/>
    <property type="match status" value="1"/>
</dbReference>
<gene>
    <name evidence="3" type="ORF">PO878_15930</name>
</gene>
<dbReference type="GO" id="GO:0016787">
    <property type="term" value="F:hydrolase activity"/>
    <property type="evidence" value="ECO:0007669"/>
    <property type="project" value="UniProtKB-KW"/>
</dbReference>
<dbReference type="Gene3D" id="3.40.1080.10">
    <property type="entry name" value="Glutaconate Coenzyme A-transferase"/>
    <property type="match status" value="1"/>
</dbReference>
<feature type="domain" description="Acetyl-CoA hydrolase/transferase C-terminal" evidence="2">
    <location>
        <begin position="272"/>
        <end position="427"/>
    </location>
</feature>
<dbReference type="KEGG" id="ima:PO878_15930"/>
<evidence type="ECO:0000313" key="3">
    <source>
        <dbReference type="EMBL" id="WCO65990.1"/>
    </source>
</evidence>
<dbReference type="AlphaFoldDB" id="A0AAE9Y3R7"/>
<dbReference type="Proteomes" id="UP001216390">
    <property type="component" value="Chromosome"/>
</dbReference>